<dbReference type="FunFam" id="1.20.58.1020:FF:000001">
    <property type="entry name" value="DNA replication complex GINS protein PSF2"/>
    <property type="match status" value="1"/>
</dbReference>
<evidence type="ECO:0000256" key="5">
    <source>
        <dbReference type="PIRNR" id="PIRNR028998"/>
    </source>
</evidence>
<proteinExistence type="inferred from homology"/>
<dbReference type="PIRSF" id="PIRSF028998">
    <property type="entry name" value="GINS_Psf2_subgr"/>
    <property type="match status" value="1"/>
</dbReference>
<comment type="caution">
    <text evidence="8">The sequence shown here is derived from an EMBL/GenBank/DDBJ whole genome shotgun (WGS) entry which is preliminary data.</text>
</comment>
<dbReference type="GO" id="GO:0071162">
    <property type="term" value="C:CMG complex"/>
    <property type="evidence" value="ECO:0007669"/>
    <property type="project" value="UniProtKB-ARBA"/>
</dbReference>
<protein>
    <recommendedName>
        <fullName evidence="5">DNA replication complex GINS protein PSF2</fullName>
    </recommendedName>
</protein>
<evidence type="ECO:0000256" key="1">
    <source>
        <dbReference type="ARBA" id="ARBA00004123"/>
    </source>
</evidence>
<comment type="subunit">
    <text evidence="5">Component of the GINS complex.</text>
</comment>
<dbReference type="GO" id="GO:0000811">
    <property type="term" value="C:GINS complex"/>
    <property type="evidence" value="ECO:0007669"/>
    <property type="project" value="TreeGrafter"/>
</dbReference>
<reference evidence="9" key="1">
    <citation type="journal article" date="2017" name="bioRxiv">
        <title>Comparative analysis of the genomes of Stylophora pistillata and Acropora digitifera provides evidence for extensive differences between species of corals.</title>
        <authorList>
            <person name="Voolstra C.R."/>
            <person name="Li Y."/>
            <person name="Liew Y.J."/>
            <person name="Baumgarten S."/>
            <person name="Zoccola D."/>
            <person name="Flot J.-F."/>
            <person name="Tambutte S."/>
            <person name="Allemand D."/>
            <person name="Aranda M."/>
        </authorList>
    </citation>
    <scope>NUCLEOTIDE SEQUENCE [LARGE SCALE GENOMIC DNA]</scope>
</reference>
<feature type="domain" description="DNA replication complex GINS protein PSF2 N-terminal" evidence="7">
    <location>
        <begin position="2"/>
        <end position="61"/>
    </location>
</feature>
<evidence type="ECO:0000313" key="9">
    <source>
        <dbReference type="Proteomes" id="UP000225706"/>
    </source>
</evidence>
<dbReference type="PANTHER" id="PTHR12772:SF0">
    <property type="entry name" value="DNA REPLICATION COMPLEX GINS PROTEIN PSF2"/>
    <property type="match status" value="1"/>
</dbReference>
<keyword evidence="4 5" id="KW-0539">Nucleus</keyword>
<dbReference type="GO" id="GO:0000727">
    <property type="term" value="P:double-strand break repair via break-induced replication"/>
    <property type="evidence" value="ECO:0007669"/>
    <property type="project" value="TreeGrafter"/>
</dbReference>
<feature type="domain" description="GINS subunit" evidence="6">
    <location>
        <begin position="65"/>
        <end position="170"/>
    </location>
</feature>
<dbReference type="InterPro" id="IPR036224">
    <property type="entry name" value="GINS_bundle-like_dom_sf"/>
</dbReference>
<organism evidence="8 9">
    <name type="scientific">Stylophora pistillata</name>
    <name type="common">Smooth cauliflower coral</name>
    <dbReference type="NCBI Taxonomy" id="50429"/>
    <lineage>
        <taxon>Eukaryota</taxon>
        <taxon>Metazoa</taxon>
        <taxon>Cnidaria</taxon>
        <taxon>Anthozoa</taxon>
        <taxon>Hexacorallia</taxon>
        <taxon>Scleractinia</taxon>
        <taxon>Astrocoeniina</taxon>
        <taxon>Pocilloporidae</taxon>
        <taxon>Stylophora</taxon>
    </lineage>
</organism>
<dbReference type="CDD" id="cd11712">
    <property type="entry name" value="GINS_A_psf2"/>
    <property type="match status" value="1"/>
</dbReference>
<evidence type="ECO:0000256" key="2">
    <source>
        <dbReference type="ARBA" id="ARBA00010565"/>
    </source>
</evidence>
<dbReference type="EMBL" id="LSMT01000298">
    <property type="protein sequence ID" value="PFX20908.1"/>
    <property type="molecule type" value="Genomic_DNA"/>
</dbReference>
<dbReference type="Gene3D" id="1.20.58.1020">
    <property type="match status" value="1"/>
</dbReference>
<dbReference type="InterPro" id="IPR056784">
    <property type="entry name" value="PSF2_N"/>
</dbReference>
<dbReference type="CDD" id="cd21694">
    <property type="entry name" value="GINS_B_Psf2"/>
    <property type="match status" value="1"/>
</dbReference>
<evidence type="ECO:0000259" key="7">
    <source>
        <dbReference type="Pfam" id="PF25005"/>
    </source>
</evidence>
<dbReference type="PANTHER" id="PTHR12772">
    <property type="entry name" value="DNA REPLICATION COMPLEX GINS PROTEIN PSF2"/>
    <property type="match status" value="1"/>
</dbReference>
<dbReference type="FunFam" id="3.40.5.50:FF:000001">
    <property type="entry name" value="DNA replication complex GINS protein PSF2"/>
    <property type="match status" value="1"/>
</dbReference>
<evidence type="ECO:0000259" key="6">
    <source>
        <dbReference type="Pfam" id="PF05916"/>
    </source>
</evidence>
<dbReference type="Pfam" id="PF25005">
    <property type="entry name" value="PSF2_N"/>
    <property type="match status" value="1"/>
</dbReference>
<evidence type="ECO:0000256" key="3">
    <source>
        <dbReference type="ARBA" id="ARBA00022705"/>
    </source>
</evidence>
<dbReference type="OrthoDB" id="1938138at2759"/>
<sequence length="181" mass="21021">MDPSEVEFLAEKENISIQTNFSENKIYLIGGDIGPFNASLPTEVPLWVAIFLKQRRKCRILPPEWMDVERLQELKEKEKEADYFTKMPSKHYMEIASLLLNSASDDIPHADEVRTLIKDIWDLRIAKLRKSIDIMVSQQEVYARLDDLSLMEINVIRPFLTQALDHMHNLRCHVAENPSNA</sequence>
<gene>
    <name evidence="8" type="primary">GINS2</name>
    <name evidence="8" type="ORF">AWC38_SpisGene14605</name>
</gene>
<dbReference type="GO" id="GO:0006260">
    <property type="term" value="P:DNA replication"/>
    <property type="evidence" value="ECO:0007669"/>
    <property type="project" value="UniProtKB-KW"/>
</dbReference>
<dbReference type="InterPro" id="IPR007257">
    <property type="entry name" value="GINS_Psf2"/>
</dbReference>
<name>A0A2B4RX52_STYPI</name>
<dbReference type="STRING" id="50429.A0A2B4RX52"/>
<evidence type="ECO:0000256" key="4">
    <source>
        <dbReference type="ARBA" id="ARBA00023242"/>
    </source>
</evidence>
<keyword evidence="9" id="KW-1185">Reference proteome</keyword>
<dbReference type="InterPro" id="IPR021151">
    <property type="entry name" value="GINS_A"/>
</dbReference>
<dbReference type="AlphaFoldDB" id="A0A2B4RX52"/>
<comment type="subcellular location">
    <subcellularLocation>
        <location evidence="1 5">Nucleus</location>
    </subcellularLocation>
</comment>
<dbReference type="Pfam" id="PF05916">
    <property type="entry name" value="Sld5"/>
    <property type="match status" value="1"/>
</dbReference>
<dbReference type="Gene3D" id="3.40.5.50">
    <property type="match status" value="1"/>
</dbReference>
<evidence type="ECO:0000313" key="8">
    <source>
        <dbReference type="EMBL" id="PFX20908.1"/>
    </source>
</evidence>
<dbReference type="SUPFAM" id="SSF160059">
    <property type="entry name" value="PriA/YqbF domain"/>
    <property type="match status" value="1"/>
</dbReference>
<dbReference type="SUPFAM" id="SSF158573">
    <property type="entry name" value="GINS helical bundle-like"/>
    <property type="match status" value="1"/>
</dbReference>
<accession>A0A2B4RX52</accession>
<comment type="similarity">
    <text evidence="2 5">Belongs to the GINS2/PSF2 family.</text>
</comment>
<keyword evidence="3 5" id="KW-0235">DNA replication</keyword>
<dbReference type="Proteomes" id="UP000225706">
    <property type="component" value="Unassembled WGS sequence"/>
</dbReference>